<proteinExistence type="predicted"/>
<name>A0A8S5LU68_9CAUD</name>
<reference evidence="1" key="1">
    <citation type="journal article" date="2021" name="Proc. Natl. Acad. Sci. U.S.A.">
        <title>A Catalog of Tens of Thousands of Viruses from Human Metagenomes Reveals Hidden Associations with Chronic Diseases.</title>
        <authorList>
            <person name="Tisza M.J."/>
            <person name="Buck C.B."/>
        </authorList>
    </citation>
    <scope>NUCLEOTIDE SEQUENCE</scope>
    <source>
        <strain evidence="1">CtwmI4</strain>
    </source>
</reference>
<accession>A0A8S5LU68</accession>
<evidence type="ECO:0000313" key="1">
    <source>
        <dbReference type="EMBL" id="DAD73566.1"/>
    </source>
</evidence>
<dbReference type="EMBL" id="BK014739">
    <property type="protein sequence ID" value="DAD73566.1"/>
    <property type="molecule type" value="Genomic_DNA"/>
</dbReference>
<organism evidence="1">
    <name type="scientific">Myoviridae sp. ctwmI4</name>
    <dbReference type="NCBI Taxonomy" id="2826710"/>
    <lineage>
        <taxon>Viruses</taxon>
        <taxon>Duplodnaviria</taxon>
        <taxon>Heunggongvirae</taxon>
        <taxon>Uroviricota</taxon>
        <taxon>Caudoviricetes</taxon>
    </lineage>
</organism>
<sequence>MKLTQGEKSHIKNQVSKHHGEYTNTIIDMFEVLYNNDKIKGYDMIETLEHKASDENLGGEIPNWLYDVISYEELNNILDNQFPFTWGEEYIELSGEYYDITNIIELVQKGQ</sequence>
<protein>
    <submittedName>
        <fullName evidence="1">Uncharacterized protein</fullName>
    </submittedName>
</protein>